<dbReference type="STRING" id="6313.A0A0K0DMZ2"/>
<evidence type="ECO:0000256" key="10">
    <source>
        <dbReference type="ARBA" id="ARBA00048167"/>
    </source>
</evidence>
<comment type="catalytic activity">
    <reaction evidence="8">
        <text>N-terminal L-seryl-L-prolyl-L-lysyl-[protein] + 3 S-adenosyl-L-methionine = N-terminal N,N,N-trimethyl-L-seryl-L-prolyl-L-lysyl-[protein] + 3 S-adenosyl-L-homocysteine + 3 H(+)</text>
        <dbReference type="Rhea" id="RHEA:54724"/>
        <dbReference type="Rhea" id="RHEA-COMP:13789"/>
        <dbReference type="Rhea" id="RHEA-COMP:13973"/>
        <dbReference type="ChEBI" id="CHEBI:15378"/>
        <dbReference type="ChEBI" id="CHEBI:57856"/>
        <dbReference type="ChEBI" id="CHEBI:59789"/>
        <dbReference type="ChEBI" id="CHEBI:138061"/>
        <dbReference type="ChEBI" id="CHEBI:138317"/>
        <dbReference type="EC" id="2.1.1.244"/>
    </reaction>
</comment>
<evidence type="ECO:0000256" key="6">
    <source>
        <dbReference type="ARBA" id="ARBA00039449"/>
    </source>
</evidence>
<organism evidence="12 13">
    <name type="scientific">Angiostrongylus cantonensis</name>
    <name type="common">Rat lungworm</name>
    <dbReference type="NCBI Taxonomy" id="6313"/>
    <lineage>
        <taxon>Eukaryota</taxon>
        <taxon>Metazoa</taxon>
        <taxon>Ecdysozoa</taxon>
        <taxon>Nematoda</taxon>
        <taxon>Chromadorea</taxon>
        <taxon>Rhabditida</taxon>
        <taxon>Rhabditina</taxon>
        <taxon>Rhabditomorpha</taxon>
        <taxon>Strongyloidea</taxon>
        <taxon>Metastrongylidae</taxon>
        <taxon>Angiostrongylus</taxon>
    </lineage>
</organism>
<comment type="catalytic activity">
    <reaction evidence="10">
        <text>N-terminal L-alanyl-L-prolyl-L-lysyl-[protein] + 3 S-adenosyl-L-methionine = N-terminal N,N,N-trimethyl-L-alanyl-L-prolyl-L-lysyl-[protein] + 3 S-adenosyl-L-homocysteine + 3 H(+)</text>
        <dbReference type="Rhea" id="RHEA:54712"/>
        <dbReference type="Rhea" id="RHEA-COMP:13785"/>
        <dbReference type="Rhea" id="RHEA-COMP:13971"/>
        <dbReference type="ChEBI" id="CHEBI:15378"/>
        <dbReference type="ChEBI" id="CHEBI:57856"/>
        <dbReference type="ChEBI" id="CHEBI:59789"/>
        <dbReference type="ChEBI" id="CHEBI:138057"/>
        <dbReference type="ChEBI" id="CHEBI:138315"/>
        <dbReference type="EC" id="2.1.1.244"/>
    </reaction>
</comment>
<name>A0A0K0DMZ2_ANGCA</name>
<feature type="binding site" evidence="11">
    <location>
        <position position="147"/>
    </location>
    <ligand>
        <name>S-adenosyl-L-methionine</name>
        <dbReference type="ChEBI" id="CHEBI:59789"/>
    </ligand>
</feature>
<dbReference type="PIRSF" id="PIRSF016958">
    <property type="entry name" value="DUF858_MeTrfase_lik"/>
    <property type="match status" value="1"/>
</dbReference>
<dbReference type="FunFam" id="3.40.50.150:FF:000025">
    <property type="entry name" value="N-terminal Xaa-Pro-Lys N-methyltransferase 1"/>
    <property type="match status" value="1"/>
</dbReference>
<evidence type="ECO:0000256" key="4">
    <source>
        <dbReference type="ARBA" id="ARBA00022691"/>
    </source>
</evidence>
<evidence type="ECO:0000256" key="3">
    <source>
        <dbReference type="ARBA" id="ARBA00022679"/>
    </source>
</evidence>
<keyword evidence="2" id="KW-0489">Methyltransferase</keyword>
<dbReference type="InterPro" id="IPR008576">
    <property type="entry name" value="MeTrfase_NTM1"/>
</dbReference>
<protein>
    <recommendedName>
        <fullName evidence="6">Alpha N-terminal protein methyltransferase 1</fullName>
        <ecNumber evidence="5">2.1.1.244</ecNumber>
    </recommendedName>
    <alternativeName>
        <fullName evidence="7">X-Pro-Lys N-terminal protein methyltransferase 1</fullName>
    </alternativeName>
</protein>
<evidence type="ECO:0000256" key="7">
    <source>
        <dbReference type="ARBA" id="ARBA00043129"/>
    </source>
</evidence>
<proteinExistence type="inferred from homology"/>
<evidence type="ECO:0000256" key="5">
    <source>
        <dbReference type="ARBA" id="ARBA00039112"/>
    </source>
</evidence>
<evidence type="ECO:0000256" key="8">
    <source>
        <dbReference type="ARBA" id="ARBA00047306"/>
    </source>
</evidence>
<dbReference type="SUPFAM" id="SSF53335">
    <property type="entry name" value="S-adenosyl-L-methionine-dependent methyltransferases"/>
    <property type="match status" value="1"/>
</dbReference>
<dbReference type="GO" id="GO:0032259">
    <property type="term" value="P:methylation"/>
    <property type="evidence" value="ECO:0007669"/>
    <property type="project" value="UniProtKB-KW"/>
</dbReference>
<evidence type="ECO:0000256" key="9">
    <source>
        <dbReference type="ARBA" id="ARBA00047885"/>
    </source>
</evidence>
<accession>A0A0K0DMZ2</accession>
<evidence type="ECO:0000313" key="13">
    <source>
        <dbReference type="WBParaSite" id="ACAC_0001309701-mRNA-1"/>
    </source>
</evidence>
<dbReference type="GO" id="GO:0005737">
    <property type="term" value="C:cytoplasm"/>
    <property type="evidence" value="ECO:0007669"/>
    <property type="project" value="TreeGrafter"/>
</dbReference>
<keyword evidence="12" id="KW-1185">Reference proteome</keyword>
<dbReference type="WBParaSite" id="ACAC_0001309701-mRNA-1">
    <property type="protein sequence ID" value="ACAC_0001309701-mRNA-1"/>
    <property type="gene ID" value="ACAC_0001309701"/>
</dbReference>
<keyword evidence="3" id="KW-0808">Transferase</keyword>
<dbReference type="PANTHER" id="PTHR12753:SF0">
    <property type="entry name" value="ALPHA N-TERMINAL PROTEIN METHYLTRANSFERASE 1"/>
    <property type="match status" value="1"/>
</dbReference>
<dbReference type="Proteomes" id="UP000035642">
    <property type="component" value="Unassembled WGS sequence"/>
</dbReference>
<evidence type="ECO:0000256" key="11">
    <source>
        <dbReference type="PIRSR" id="PIRSR016958-1"/>
    </source>
</evidence>
<feature type="binding site" evidence="11">
    <location>
        <position position="88"/>
    </location>
    <ligand>
        <name>S-adenosyl-L-methionine</name>
        <dbReference type="ChEBI" id="CHEBI:59789"/>
    </ligand>
</feature>
<dbReference type="GO" id="GO:0071885">
    <property type="term" value="F:N-terminal protein N-methyltransferase activity"/>
    <property type="evidence" value="ECO:0007669"/>
    <property type="project" value="UniProtKB-EC"/>
</dbReference>
<evidence type="ECO:0000256" key="1">
    <source>
        <dbReference type="ARBA" id="ARBA00009059"/>
    </source>
</evidence>
<dbReference type="Pfam" id="PF05891">
    <property type="entry name" value="Methyltransf_PK"/>
    <property type="match status" value="1"/>
</dbReference>
<reference evidence="12" key="1">
    <citation type="submission" date="2012-09" db="EMBL/GenBank/DDBJ databases">
        <authorList>
            <person name="Martin A.A."/>
        </authorList>
    </citation>
    <scope>NUCLEOTIDE SEQUENCE</scope>
</reference>
<dbReference type="PANTHER" id="PTHR12753">
    <property type="entry name" value="AD-003 - RELATED"/>
    <property type="match status" value="1"/>
</dbReference>
<evidence type="ECO:0000256" key="2">
    <source>
        <dbReference type="ARBA" id="ARBA00022603"/>
    </source>
</evidence>
<comment type="similarity">
    <text evidence="1">Belongs to the methyltransferase superfamily. NTM1 family.</text>
</comment>
<dbReference type="InterPro" id="IPR029063">
    <property type="entry name" value="SAM-dependent_MTases_sf"/>
</dbReference>
<comment type="catalytic activity">
    <reaction evidence="9">
        <text>N-terminal L-prolyl-L-prolyl-L-lysyl-[protein] + 2 S-adenosyl-L-methionine = N-terminal N,N-dimethyl-L-prolyl-L-prolyl-L-lysyl-[protein] + 2 S-adenosyl-L-homocysteine + 2 H(+)</text>
        <dbReference type="Rhea" id="RHEA:54736"/>
        <dbReference type="Rhea" id="RHEA-COMP:13787"/>
        <dbReference type="Rhea" id="RHEA-COMP:13974"/>
        <dbReference type="ChEBI" id="CHEBI:15378"/>
        <dbReference type="ChEBI" id="CHEBI:57856"/>
        <dbReference type="ChEBI" id="CHEBI:59789"/>
        <dbReference type="ChEBI" id="CHEBI:138059"/>
        <dbReference type="ChEBI" id="CHEBI:138318"/>
        <dbReference type="EC" id="2.1.1.244"/>
    </reaction>
</comment>
<dbReference type="Gene3D" id="3.40.50.150">
    <property type="entry name" value="Vaccinia Virus protein VP39"/>
    <property type="match status" value="1"/>
</dbReference>
<feature type="binding site" evidence="11">
    <location>
        <position position="83"/>
    </location>
    <ligand>
        <name>S-adenosyl-L-methionine</name>
        <dbReference type="ChEBI" id="CHEBI:59789"/>
    </ligand>
</feature>
<sequence>LGCRLCRPSIRMARNISKSDPADPEDVYRKAEEFWSNTSKDIDGMLGGFANLHIPDIKCSKAFIDKLRKKNLLVNTNRVADCGAGIGRVTRHLLLPIFKNVVMVEPVAELLGKSISYVADNGNVMRVKVGLQNFYPDMCSFDMIWIQWCSGHLTDSDMVNFLSRCIDGLTENGVIVFKDNLSAQQESEFDSEDNSWTRPEKLVLQLFERAKLRVVTENVQTGFPKGMYKVKMYALKPIKKGLGAV</sequence>
<evidence type="ECO:0000313" key="12">
    <source>
        <dbReference type="Proteomes" id="UP000035642"/>
    </source>
</evidence>
<dbReference type="EC" id="2.1.1.244" evidence="5"/>
<keyword evidence="4 11" id="KW-0949">S-adenosyl-L-methionine</keyword>
<dbReference type="AlphaFoldDB" id="A0A0K0DMZ2"/>
<feature type="binding site" evidence="11">
    <location>
        <begin position="131"/>
        <end position="132"/>
    </location>
    <ligand>
        <name>S-adenosyl-L-methionine</name>
        <dbReference type="ChEBI" id="CHEBI:59789"/>
    </ligand>
</feature>
<dbReference type="CDD" id="cd02440">
    <property type="entry name" value="AdoMet_MTases"/>
    <property type="match status" value="1"/>
</dbReference>
<reference evidence="13" key="2">
    <citation type="submission" date="2017-02" db="UniProtKB">
        <authorList>
            <consortium name="WormBaseParasite"/>
        </authorList>
    </citation>
    <scope>IDENTIFICATION</scope>
</reference>